<dbReference type="InterPro" id="IPR051092">
    <property type="entry name" value="FYVE_RhoGEF_PH"/>
</dbReference>
<accession>A0A914YMJ7</accession>
<name>A0A914YMJ7_9BILA</name>
<feature type="domain" description="DH" evidence="2">
    <location>
        <begin position="18"/>
        <end position="184"/>
    </location>
</feature>
<dbReference type="Proteomes" id="UP000887577">
    <property type="component" value="Unplaced"/>
</dbReference>
<protein>
    <submittedName>
        <fullName evidence="4">DH domain-containing protein</fullName>
    </submittedName>
</protein>
<organism evidence="3 4">
    <name type="scientific">Panagrolaimus superbus</name>
    <dbReference type="NCBI Taxonomy" id="310955"/>
    <lineage>
        <taxon>Eukaryota</taxon>
        <taxon>Metazoa</taxon>
        <taxon>Ecdysozoa</taxon>
        <taxon>Nematoda</taxon>
        <taxon>Chromadorea</taxon>
        <taxon>Rhabditida</taxon>
        <taxon>Tylenchina</taxon>
        <taxon>Panagrolaimomorpha</taxon>
        <taxon>Panagrolaimoidea</taxon>
        <taxon>Panagrolaimidae</taxon>
        <taxon>Panagrolaimus</taxon>
    </lineage>
</organism>
<dbReference type="Gene3D" id="1.20.900.10">
    <property type="entry name" value="Dbl homology (DH) domain"/>
    <property type="match status" value="1"/>
</dbReference>
<dbReference type="AlphaFoldDB" id="A0A914YMJ7"/>
<evidence type="ECO:0000256" key="1">
    <source>
        <dbReference type="SAM" id="MobiDB-lite"/>
    </source>
</evidence>
<evidence type="ECO:0000259" key="2">
    <source>
        <dbReference type="Pfam" id="PF00621"/>
    </source>
</evidence>
<dbReference type="PANTHER" id="PTHR12673:SF159">
    <property type="entry name" value="LD03170P"/>
    <property type="match status" value="1"/>
</dbReference>
<dbReference type="SUPFAM" id="SSF50729">
    <property type="entry name" value="PH domain-like"/>
    <property type="match status" value="1"/>
</dbReference>
<dbReference type="SUPFAM" id="SSF48065">
    <property type="entry name" value="DBL homology domain (DH-domain)"/>
    <property type="match status" value="1"/>
</dbReference>
<reference evidence="4" key="1">
    <citation type="submission" date="2022-11" db="UniProtKB">
        <authorList>
            <consortium name="WormBaseParasite"/>
        </authorList>
    </citation>
    <scope>IDENTIFICATION</scope>
</reference>
<dbReference type="PANTHER" id="PTHR12673">
    <property type="entry name" value="FACIOGENITAL DYSPLASIA PROTEIN"/>
    <property type="match status" value="1"/>
</dbReference>
<proteinExistence type="predicted"/>
<keyword evidence="3" id="KW-1185">Reference proteome</keyword>
<dbReference type="Pfam" id="PF00621">
    <property type="entry name" value="RhoGEF"/>
    <property type="match status" value="1"/>
</dbReference>
<dbReference type="Gene3D" id="2.30.29.30">
    <property type="entry name" value="Pleckstrin-homology domain (PH domain)/Phosphotyrosine-binding domain (PTB)"/>
    <property type="match status" value="1"/>
</dbReference>
<sequence length="334" mass="38938">MIRVFPNWIINVQDGRIMNRIFRDLEPVLQAHEKIRNELAELAATWDSRNPNLAAVLLKNLENLKLCLPFLILKEKYVKDFMASMIKYNEFSKVVKEFESKMLNNPAEYESTLFGAMTFQCPKRPISKEGISFADQLGMVHQNFLRYKLFITQYLSFLDASSVEEMALMKEVLEKLDVIVDDVNFQLDEPCQRVFCVEISSKMKKLNVDILKPDVKLIGHLKVKKQCKNKLAERELILFSDVIIVSHLNYSSIRQIDLLEMQIECEVGAEKGKWLFLNATENPTSIMFASESERNEWKKKIHKAQIDLRDQRYESRDKPSSPTMEQKQVHGQLL</sequence>
<dbReference type="InterPro" id="IPR011993">
    <property type="entry name" value="PH-like_dom_sf"/>
</dbReference>
<evidence type="ECO:0000313" key="4">
    <source>
        <dbReference type="WBParaSite" id="PSU_v2.g2061.t1"/>
    </source>
</evidence>
<dbReference type="WBParaSite" id="PSU_v2.g2061.t1">
    <property type="protein sequence ID" value="PSU_v2.g2061.t1"/>
    <property type="gene ID" value="PSU_v2.g2061"/>
</dbReference>
<dbReference type="InterPro" id="IPR000219">
    <property type="entry name" value="DH_dom"/>
</dbReference>
<dbReference type="GO" id="GO:0005085">
    <property type="term" value="F:guanyl-nucleotide exchange factor activity"/>
    <property type="evidence" value="ECO:0007669"/>
    <property type="project" value="InterPro"/>
</dbReference>
<evidence type="ECO:0000313" key="3">
    <source>
        <dbReference type="Proteomes" id="UP000887577"/>
    </source>
</evidence>
<feature type="region of interest" description="Disordered" evidence="1">
    <location>
        <begin position="311"/>
        <end position="334"/>
    </location>
</feature>
<dbReference type="GO" id="GO:0005737">
    <property type="term" value="C:cytoplasm"/>
    <property type="evidence" value="ECO:0007669"/>
    <property type="project" value="TreeGrafter"/>
</dbReference>
<dbReference type="InterPro" id="IPR035899">
    <property type="entry name" value="DBL_dom_sf"/>
</dbReference>